<evidence type="ECO:0000259" key="2">
    <source>
        <dbReference type="SMART" id="SM00477"/>
    </source>
</evidence>
<dbReference type="Proteomes" id="UP000694621">
    <property type="component" value="Unplaced"/>
</dbReference>
<dbReference type="InterPro" id="IPR039015">
    <property type="entry name" value="ENDOD1"/>
</dbReference>
<name>A0A8B9J5D4_ASTMX</name>
<dbReference type="SMART" id="SM00477">
    <property type="entry name" value="NUC"/>
    <property type="match status" value="1"/>
</dbReference>
<dbReference type="PANTHER" id="PTHR21472:SF30">
    <property type="entry name" value="ENDONUCLEASE DOMAIN-CONTAINING 1 PROTEIN-RELATED"/>
    <property type="match status" value="1"/>
</dbReference>
<accession>A0A8B9J5D4</accession>
<dbReference type="PANTHER" id="PTHR21472">
    <property type="entry name" value="ENDONUCLEASE DOMAIN-CONTAINING 1 PROTEIN ENDOD1"/>
    <property type="match status" value="1"/>
</dbReference>
<feature type="domain" description="ENPP1-3/EXOG-like endonuclease/phosphodiesterase" evidence="2">
    <location>
        <begin position="74"/>
        <end position="309"/>
    </location>
</feature>
<dbReference type="GO" id="GO:0016787">
    <property type="term" value="F:hydrolase activity"/>
    <property type="evidence" value="ECO:0007669"/>
    <property type="project" value="InterPro"/>
</dbReference>
<dbReference type="InterPro" id="IPR020821">
    <property type="entry name" value="ENPP1-3/EXOG-like_nuc-like"/>
</dbReference>
<dbReference type="Pfam" id="PF01223">
    <property type="entry name" value="Endonuclease_NS"/>
    <property type="match status" value="1"/>
</dbReference>
<feature type="chain" id="PRO_5034511609" description="Endonuclease domain containing 1" evidence="1">
    <location>
        <begin position="26"/>
        <end position="334"/>
    </location>
</feature>
<dbReference type="GO" id="GO:0046872">
    <property type="term" value="F:metal ion binding"/>
    <property type="evidence" value="ECO:0007669"/>
    <property type="project" value="InterPro"/>
</dbReference>
<keyword evidence="1" id="KW-0732">Signal</keyword>
<dbReference type="GO" id="GO:0003676">
    <property type="term" value="F:nucleic acid binding"/>
    <property type="evidence" value="ECO:0007669"/>
    <property type="project" value="InterPro"/>
</dbReference>
<dbReference type="SUPFAM" id="SSF54060">
    <property type="entry name" value="His-Me finger endonucleases"/>
    <property type="match status" value="1"/>
</dbReference>
<reference evidence="4" key="1">
    <citation type="submission" date="2025-08" db="UniProtKB">
        <authorList>
            <consortium name="Ensembl"/>
        </authorList>
    </citation>
    <scope>IDENTIFICATION</scope>
</reference>
<dbReference type="InterPro" id="IPR044925">
    <property type="entry name" value="His-Me_finger_sf"/>
</dbReference>
<feature type="signal peptide" evidence="1">
    <location>
        <begin position="1"/>
        <end position="25"/>
    </location>
</feature>
<organism evidence="4 5">
    <name type="scientific">Astyanax mexicanus</name>
    <name type="common">Blind cave fish</name>
    <name type="synonym">Astyanax fasciatus mexicanus</name>
    <dbReference type="NCBI Taxonomy" id="7994"/>
    <lineage>
        <taxon>Eukaryota</taxon>
        <taxon>Metazoa</taxon>
        <taxon>Chordata</taxon>
        <taxon>Craniata</taxon>
        <taxon>Vertebrata</taxon>
        <taxon>Euteleostomi</taxon>
        <taxon>Actinopterygii</taxon>
        <taxon>Neopterygii</taxon>
        <taxon>Teleostei</taxon>
        <taxon>Ostariophysi</taxon>
        <taxon>Characiformes</taxon>
        <taxon>Characoidei</taxon>
        <taxon>Acestrorhamphidae</taxon>
        <taxon>Acestrorhamphinae</taxon>
        <taxon>Astyanax</taxon>
    </lineage>
</organism>
<evidence type="ECO:0000256" key="1">
    <source>
        <dbReference type="SAM" id="SignalP"/>
    </source>
</evidence>
<evidence type="ECO:0000259" key="3">
    <source>
        <dbReference type="SMART" id="SM00892"/>
    </source>
</evidence>
<feature type="domain" description="DNA/RNA non-specific endonuclease/pyrophosphatase/phosphodiesterase" evidence="3">
    <location>
        <begin position="73"/>
        <end position="311"/>
    </location>
</feature>
<evidence type="ECO:0008006" key="6">
    <source>
        <dbReference type="Google" id="ProtNLM"/>
    </source>
</evidence>
<dbReference type="Ensembl" id="ENSAMXT00005003428.1">
    <property type="protein sequence ID" value="ENSAMXP00005003010.1"/>
    <property type="gene ID" value="ENSAMXG00005001851.1"/>
</dbReference>
<protein>
    <recommendedName>
        <fullName evidence="6">Endonuclease domain containing 1</fullName>
    </recommendedName>
</protein>
<dbReference type="AlphaFoldDB" id="A0A8B9J5D4"/>
<sequence>VNYLSVSNLLIPVLVLQLFEYQTFGEVVESFMETCPDFFINDPTDPNVRYPPTVLQDSENPQRYKQICQRLNNVYRYTTLYDTKSRIPVYSAYYYIERQTKKENVWKIEPQVSMYLMYQIASQTLILQLDDPSLGAEMARENTVPENVRGKKQALHADYSSQKLYTRGHLFPRCYSESQECAIATFTHTNAVPQTQQDNNEWGKKAETQMKKMIKDNCNEGLAHIVTGAVPGDSWMEIKRDNVPVKEGVNIPTHFWTAYCCRGKTSPSSLVSHAWLATRKPEGLEVRKKPVKELENQLTSLYGITEGNTFSVFGGVCQGNDLLHELFSFILEMI</sequence>
<evidence type="ECO:0000313" key="5">
    <source>
        <dbReference type="Proteomes" id="UP000694621"/>
    </source>
</evidence>
<dbReference type="Gene3D" id="3.40.570.10">
    <property type="entry name" value="Extracellular Endonuclease, subunit A"/>
    <property type="match status" value="1"/>
</dbReference>
<evidence type="ECO:0000313" key="4">
    <source>
        <dbReference type="Ensembl" id="ENSAMXP00005003010.1"/>
    </source>
</evidence>
<dbReference type="SMART" id="SM00892">
    <property type="entry name" value="Endonuclease_NS"/>
    <property type="match status" value="1"/>
</dbReference>
<dbReference type="InterPro" id="IPR044929">
    <property type="entry name" value="DNA/RNA_non-sp_Endonuclease_sf"/>
</dbReference>
<dbReference type="InterPro" id="IPR001604">
    <property type="entry name" value="Endo_G_ENPP1-like_dom"/>
</dbReference>
<proteinExistence type="predicted"/>